<name>A0A199VUQ4_ANACO</name>
<sequence>MEMHVLNYFLSMIICHLNNVLLIVK</sequence>
<gene>
    <name evidence="2" type="ORF">ACMD2_13271</name>
    <name evidence="3" type="ORF">ACMD2_26986</name>
</gene>
<keyword evidence="1" id="KW-0472">Membrane</keyword>
<reference evidence="3 4" key="1">
    <citation type="journal article" date="2016" name="DNA Res.">
        <title>The draft genome of MD-2 pineapple using hybrid error correction of long reads.</title>
        <authorList>
            <person name="Redwan R.M."/>
            <person name="Saidin A."/>
            <person name="Kumar S.V."/>
        </authorList>
    </citation>
    <scope>NUCLEOTIDE SEQUENCE [LARGE SCALE GENOMIC DNA]</scope>
    <source>
        <strain evidence="4">cv. MD2</strain>
        <tissue evidence="3">Leaf</tissue>
    </source>
</reference>
<accession>A0A199VUQ4</accession>
<protein>
    <submittedName>
        <fullName evidence="3">Uncharacterized protein</fullName>
    </submittedName>
</protein>
<evidence type="ECO:0000313" key="4">
    <source>
        <dbReference type="Proteomes" id="UP000092600"/>
    </source>
</evidence>
<dbReference type="AlphaFoldDB" id="A0A199VUQ4"/>
<dbReference type="EMBL" id="LSRQ01001288">
    <property type="protein sequence ID" value="OAY78418.1"/>
    <property type="molecule type" value="Genomic_DNA"/>
</dbReference>
<dbReference type="Proteomes" id="UP000092600">
    <property type="component" value="Unassembled WGS sequence"/>
</dbReference>
<dbReference type="EMBL" id="LSRQ01000868">
    <property type="protein sequence ID" value="OAY80430.1"/>
    <property type="molecule type" value="Genomic_DNA"/>
</dbReference>
<keyword evidence="1" id="KW-1133">Transmembrane helix</keyword>
<comment type="caution">
    <text evidence="3">The sequence shown here is derived from an EMBL/GenBank/DDBJ whole genome shotgun (WGS) entry which is preliminary data.</text>
</comment>
<keyword evidence="1" id="KW-0812">Transmembrane</keyword>
<proteinExistence type="predicted"/>
<evidence type="ECO:0000313" key="2">
    <source>
        <dbReference type="EMBL" id="OAY78418.1"/>
    </source>
</evidence>
<organism evidence="3 4">
    <name type="scientific">Ananas comosus</name>
    <name type="common">Pineapple</name>
    <name type="synonym">Ananas ananas</name>
    <dbReference type="NCBI Taxonomy" id="4615"/>
    <lineage>
        <taxon>Eukaryota</taxon>
        <taxon>Viridiplantae</taxon>
        <taxon>Streptophyta</taxon>
        <taxon>Embryophyta</taxon>
        <taxon>Tracheophyta</taxon>
        <taxon>Spermatophyta</taxon>
        <taxon>Magnoliopsida</taxon>
        <taxon>Liliopsida</taxon>
        <taxon>Poales</taxon>
        <taxon>Bromeliaceae</taxon>
        <taxon>Bromelioideae</taxon>
        <taxon>Ananas</taxon>
    </lineage>
</organism>
<evidence type="ECO:0000313" key="3">
    <source>
        <dbReference type="EMBL" id="OAY80430.1"/>
    </source>
</evidence>
<feature type="transmembrane region" description="Helical" evidence="1">
    <location>
        <begin position="6"/>
        <end position="24"/>
    </location>
</feature>
<evidence type="ECO:0000256" key="1">
    <source>
        <dbReference type="SAM" id="Phobius"/>
    </source>
</evidence>